<evidence type="ECO:0000313" key="1">
    <source>
        <dbReference type="EMBL" id="EIT71039.1"/>
    </source>
</evidence>
<comment type="caution">
    <text evidence="1">The sequence shown here is derived from an EMBL/GenBank/DDBJ whole genome shotgun (WGS) entry which is preliminary data.</text>
</comment>
<proteinExistence type="predicted"/>
<name>I7ZGM7_9GAMM</name>
<reference evidence="1 2" key="1">
    <citation type="journal article" date="2012" name="J. Bacteriol.">
        <title>Genome Sequence of n-Alkane-Degrading Hydrocarboniphaga effusa Strain AP103T (ATCC BAA-332T).</title>
        <authorList>
            <person name="Chang H.K."/>
            <person name="Zylstra G.J."/>
            <person name="Chae J.C."/>
        </authorList>
    </citation>
    <scope>NUCLEOTIDE SEQUENCE [LARGE SCALE GENOMIC DNA]</scope>
    <source>
        <strain evidence="1 2">AP103</strain>
    </source>
</reference>
<dbReference type="Proteomes" id="UP000003704">
    <property type="component" value="Unassembled WGS sequence"/>
</dbReference>
<dbReference type="EMBL" id="AKGD01000001">
    <property type="protein sequence ID" value="EIT71039.1"/>
    <property type="molecule type" value="Genomic_DNA"/>
</dbReference>
<evidence type="ECO:0000313" key="2">
    <source>
        <dbReference type="Proteomes" id="UP000003704"/>
    </source>
</evidence>
<dbReference type="OrthoDB" id="9912094at2"/>
<gene>
    <name evidence="1" type="ORF">WQQ_11760</name>
</gene>
<keyword evidence="2" id="KW-1185">Reference proteome</keyword>
<dbReference type="STRING" id="1172194.WQQ_11760"/>
<dbReference type="RefSeq" id="WP_007184131.1">
    <property type="nucleotide sequence ID" value="NZ_AKGD01000001.1"/>
</dbReference>
<sequence>MPLSDALGERAEELPRRLRSGELTMDRADQVGELISELADDVPRYNFRRPAEAFKLGLASRGMIDLGIRSTIKTIRMAIRQTLPRLNPSSSNRLRITSMTFCRRAERRGQT</sequence>
<accession>I7ZGM7</accession>
<organism evidence="1 2">
    <name type="scientific">Hydrocarboniphaga effusa AP103</name>
    <dbReference type="NCBI Taxonomy" id="1172194"/>
    <lineage>
        <taxon>Bacteria</taxon>
        <taxon>Pseudomonadati</taxon>
        <taxon>Pseudomonadota</taxon>
        <taxon>Gammaproteobacteria</taxon>
        <taxon>Nevskiales</taxon>
        <taxon>Nevskiaceae</taxon>
        <taxon>Hydrocarboniphaga</taxon>
    </lineage>
</organism>
<dbReference type="AlphaFoldDB" id="I7ZGM7"/>
<protein>
    <submittedName>
        <fullName evidence="1">Uncharacterized protein</fullName>
    </submittedName>
</protein>